<evidence type="ECO:0000313" key="1">
    <source>
        <dbReference type="EMBL" id="QQL48383.1"/>
    </source>
</evidence>
<gene>
    <name evidence="1" type="ORF">GO620_009265</name>
</gene>
<keyword evidence="2" id="KW-1185">Reference proteome</keyword>
<sequence length="68" mass="7792">MKLVDIFIALILLWLVVLIISILTLTKRKDIAMPVKAFWSAVLFMAPVVGLIFYLIYGLRGNRKKITE</sequence>
<name>A0A6I4I0E2_9SPHI</name>
<reference evidence="1 2" key="1">
    <citation type="submission" date="2020-12" db="EMBL/GenBank/DDBJ databases">
        <title>HMF7856_wgs.fasta genome submission.</title>
        <authorList>
            <person name="Kang H."/>
            <person name="Kim H."/>
            <person name="Joh K."/>
        </authorList>
    </citation>
    <scope>NUCLEOTIDE SEQUENCE [LARGE SCALE GENOMIC DNA]</scope>
    <source>
        <strain evidence="1 2">HMF7856</strain>
    </source>
</reference>
<dbReference type="RefSeq" id="WP_157525990.1">
    <property type="nucleotide sequence ID" value="NZ_CP066775.1"/>
</dbReference>
<proteinExistence type="predicted"/>
<protein>
    <submittedName>
        <fullName evidence="1">PLDc N-terminal domain-containing protein</fullName>
    </submittedName>
</protein>
<dbReference type="EMBL" id="CP066775">
    <property type="protein sequence ID" value="QQL48383.1"/>
    <property type="molecule type" value="Genomic_DNA"/>
</dbReference>
<dbReference type="AlphaFoldDB" id="A0A6I4I0E2"/>
<dbReference type="KEGG" id="mgik:GO620_009265"/>
<accession>A0A6I4I0E2</accession>
<evidence type="ECO:0000313" key="2">
    <source>
        <dbReference type="Proteomes" id="UP000429232"/>
    </source>
</evidence>
<dbReference type="Proteomes" id="UP000429232">
    <property type="component" value="Chromosome"/>
</dbReference>
<organism evidence="1 2">
    <name type="scientific">Mucilaginibacter ginkgonis</name>
    <dbReference type="NCBI Taxonomy" id="2682091"/>
    <lineage>
        <taxon>Bacteria</taxon>
        <taxon>Pseudomonadati</taxon>
        <taxon>Bacteroidota</taxon>
        <taxon>Sphingobacteriia</taxon>
        <taxon>Sphingobacteriales</taxon>
        <taxon>Sphingobacteriaceae</taxon>
        <taxon>Mucilaginibacter</taxon>
    </lineage>
</organism>